<feature type="domain" description="C2H2-type" evidence="12">
    <location>
        <begin position="72"/>
        <end position="99"/>
    </location>
</feature>
<comment type="similarity">
    <text evidence="2">Belongs to the krueppel C2H2-type zinc-finger protein family.</text>
</comment>
<sequence length="407" mass="47010">MEIMQILPENSFNKNQIRLDSEEVTINNLNEHDNIETGEGPEKNKCEICFKELSTKGALKTHLRIHTEVKPYNCEICLKQFSEPHKLKRHMTVHTGEKSHTCNICFKQFSQASSMKVHLKLHTGEKHYKCEICLKQFARKGNLNEHMNVHSGEKPYKCEICCLSYTENRMEIMKILPEDSFNKNQISPDSEEVPLTNLNGHMNIETGERLEQNKCPSYKKNRMEIMKILQDSCNKNQISPDPEEAPINNLNEHVNIETGEGQEENRCEICFRQLSTKGALKTHLRIHSGVKPYKCEICLKQFSEPHKLKRHMTVHTGEKPHKCDICLKQFRDANFAMFRSAFRSLVLASNKRNKRDEAAQLKKKLKSIKGVLLLVVQNKIPEILNIVSKTLQSESLDLLTAYSLLNE</sequence>
<dbReference type="FunFam" id="3.30.160.60:FF:000064">
    <property type="entry name" value="Early growth response protein 3"/>
    <property type="match status" value="1"/>
</dbReference>
<evidence type="ECO:0000256" key="10">
    <source>
        <dbReference type="ARBA" id="ARBA00023242"/>
    </source>
</evidence>
<comment type="subcellular location">
    <subcellularLocation>
        <location evidence="1">Nucleus</location>
    </subcellularLocation>
</comment>
<keyword evidence="7" id="KW-0805">Transcription regulation</keyword>
<accession>A0A6P7FLN0</accession>
<dbReference type="Pfam" id="PF13894">
    <property type="entry name" value="zf-C2H2_4"/>
    <property type="match status" value="1"/>
</dbReference>
<evidence type="ECO:0000256" key="4">
    <source>
        <dbReference type="ARBA" id="ARBA00022737"/>
    </source>
</evidence>
<proteinExistence type="inferred from homology"/>
<dbReference type="PANTHER" id="PTHR24394:SF44">
    <property type="entry name" value="ZINC FINGER PROTEIN 271-LIKE"/>
    <property type="match status" value="1"/>
</dbReference>
<dbReference type="AlphaFoldDB" id="A0A6P7FLN0"/>
<evidence type="ECO:0000256" key="5">
    <source>
        <dbReference type="ARBA" id="ARBA00022771"/>
    </source>
</evidence>
<dbReference type="FunFam" id="3.30.160.60:FF:000624">
    <property type="entry name" value="zinc finger protein 697"/>
    <property type="match status" value="1"/>
</dbReference>
<dbReference type="PROSITE" id="PS50157">
    <property type="entry name" value="ZINC_FINGER_C2H2_2"/>
    <property type="match status" value="6"/>
</dbReference>
<reference evidence="13" key="1">
    <citation type="submission" date="2025-08" db="UniProtKB">
        <authorList>
            <consortium name="RefSeq"/>
        </authorList>
    </citation>
    <scope>IDENTIFICATION</scope>
    <source>
        <tissue evidence="13">Whole insect</tissue>
    </source>
</reference>
<dbReference type="SUPFAM" id="SSF57667">
    <property type="entry name" value="beta-beta-alpha zinc fingers"/>
    <property type="match status" value="3"/>
</dbReference>
<dbReference type="Pfam" id="PF00096">
    <property type="entry name" value="zf-C2H2"/>
    <property type="match status" value="5"/>
</dbReference>
<dbReference type="PANTHER" id="PTHR24394">
    <property type="entry name" value="ZINC FINGER PROTEIN"/>
    <property type="match status" value="1"/>
</dbReference>
<feature type="domain" description="C2H2-type" evidence="12">
    <location>
        <begin position="44"/>
        <end position="71"/>
    </location>
</feature>
<dbReference type="GO" id="GO:0003677">
    <property type="term" value="F:DNA binding"/>
    <property type="evidence" value="ECO:0007669"/>
    <property type="project" value="UniProtKB-KW"/>
</dbReference>
<dbReference type="SMART" id="SM00355">
    <property type="entry name" value="ZnF_C2H2"/>
    <property type="match status" value="6"/>
</dbReference>
<protein>
    <submittedName>
        <fullName evidence="13">Zinc finger protein 235-like</fullName>
    </submittedName>
</protein>
<evidence type="ECO:0000256" key="2">
    <source>
        <dbReference type="ARBA" id="ARBA00006991"/>
    </source>
</evidence>
<keyword evidence="4" id="KW-0677">Repeat</keyword>
<keyword evidence="8" id="KW-0238">DNA-binding</keyword>
<feature type="domain" description="C2H2-type" evidence="12">
    <location>
        <begin position="265"/>
        <end position="292"/>
    </location>
</feature>
<gene>
    <name evidence="13" type="primary">LOC114331705</name>
</gene>
<dbReference type="RefSeq" id="XP_028137129.1">
    <property type="nucleotide sequence ID" value="XM_028281328.1"/>
</dbReference>
<feature type="domain" description="C2H2-type" evidence="12">
    <location>
        <begin position="100"/>
        <end position="127"/>
    </location>
</feature>
<evidence type="ECO:0000259" key="12">
    <source>
        <dbReference type="PROSITE" id="PS50157"/>
    </source>
</evidence>
<keyword evidence="6" id="KW-0862">Zinc</keyword>
<keyword evidence="5 11" id="KW-0863">Zinc-finger</keyword>
<evidence type="ECO:0000256" key="6">
    <source>
        <dbReference type="ARBA" id="ARBA00022833"/>
    </source>
</evidence>
<evidence type="ECO:0000256" key="11">
    <source>
        <dbReference type="PROSITE-ProRule" id="PRU00042"/>
    </source>
</evidence>
<dbReference type="InterPro" id="IPR036236">
    <property type="entry name" value="Znf_C2H2_sf"/>
</dbReference>
<feature type="domain" description="C2H2-type" evidence="12">
    <location>
        <begin position="293"/>
        <end position="320"/>
    </location>
</feature>
<keyword evidence="9" id="KW-0804">Transcription</keyword>
<evidence type="ECO:0000256" key="1">
    <source>
        <dbReference type="ARBA" id="ARBA00004123"/>
    </source>
</evidence>
<dbReference type="InterPro" id="IPR013087">
    <property type="entry name" value="Znf_C2H2_type"/>
</dbReference>
<keyword evidence="3" id="KW-0479">Metal-binding</keyword>
<dbReference type="PROSITE" id="PS00028">
    <property type="entry name" value="ZINC_FINGER_C2H2_1"/>
    <property type="match status" value="6"/>
</dbReference>
<evidence type="ECO:0000256" key="3">
    <source>
        <dbReference type="ARBA" id="ARBA00022723"/>
    </source>
</evidence>
<evidence type="ECO:0000256" key="8">
    <source>
        <dbReference type="ARBA" id="ARBA00023125"/>
    </source>
</evidence>
<feature type="domain" description="C2H2-type" evidence="12">
    <location>
        <begin position="128"/>
        <end position="155"/>
    </location>
</feature>
<dbReference type="Gene3D" id="3.30.160.60">
    <property type="entry name" value="Classic Zinc Finger"/>
    <property type="match status" value="8"/>
</dbReference>
<evidence type="ECO:0000256" key="7">
    <source>
        <dbReference type="ARBA" id="ARBA00023015"/>
    </source>
</evidence>
<evidence type="ECO:0000256" key="9">
    <source>
        <dbReference type="ARBA" id="ARBA00023163"/>
    </source>
</evidence>
<dbReference type="GO" id="GO:0008270">
    <property type="term" value="F:zinc ion binding"/>
    <property type="evidence" value="ECO:0007669"/>
    <property type="project" value="UniProtKB-KW"/>
</dbReference>
<dbReference type="GO" id="GO:0000981">
    <property type="term" value="F:DNA-binding transcription factor activity, RNA polymerase II-specific"/>
    <property type="evidence" value="ECO:0007669"/>
    <property type="project" value="TreeGrafter"/>
</dbReference>
<dbReference type="FunFam" id="3.30.160.60:FF:000761">
    <property type="entry name" value="Zinc finger protein 449"/>
    <property type="match status" value="1"/>
</dbReference>
<name>A0A6P7FLN0_DIAVI</name>
<dbReference type="FunFam" id="3.30.160.60:FF:000264">
    <property type="entry name" value="Zinc finger protein 236"/>
    <property type="match status" value="1"/>
</dbReference>
<keyword evidence="10" id="KW-0539">Nucleus</keyword>
<organism evidence="13">
    <name type="scientific">Diabrotica virgifera virgifera</name>
    <name type="common">western corn rootworm</name>
    <dbReference type="NCBI Taxonomy" id="50390"/>
    <lineage>
        <taxon>Eukaryota</taxon>
        <taxon>Metazoa</taxon>
        <taxon>Ecdysozoa</taxon>
        <taxon>Arthropoda</taxon>
        <taxon>Hexapoda</taxon>
        <taxon>Insecta</taxon>
        <taxon>Pterygota</taxon>
        <taxon>Neoptera</taxon>
        <taxon>Endopterygota</taxon>
        <taxon>Coleoptera</taxon>
        <taxon>Polyphaga</taxon>
        <taxon>Cucujiformia</taxon>
        <taxon>Chrysomeloidea</taxon>
        <taxon>Chrysomelidae</taxon>
        <taxon>Galerucinae</taxon>
        <taxon>Diabroticina</taxon>
        <taxon>Diabroticites</taxon>
        <taxon>Diabrotica</taxon>
    </lineage>
</organism>
<dbReference type="GO" id="GO:0005634">
    <property type="term" value="C:nucleus"/>
    <property type="evidence" value="ECO:0007669"/>
    <property type="project" value="UniProtKB-SubCell"/>
</dbReference>
<evidence type="ECO:0000313" key="13">
    <source>
        <dbReference type="RefSeq" id="XP_028137129.1"/>
    </source>
</evidence>
<dbReference type="InParanoid" id="A0A6P7FLN0"/>